<evidence type="ECO:0000256" key="1">
    <source>
        <dbReference type="SAM" id="Phobius"/>
    </source>
</evidence>
<keyword evidence="1" id="KW-0812">Transmembrane</keyword>
<sequence>MGQVNIRHEVLETTVDGNTVRVGALYKTKFSVKGKKGDSIKFRRTEKDSTNGFRVEFNKSPVATGETEWRSTDSHPPHTVDIDNVVNGEYEYKIFYEHEDEIGKVLPLDPVIIIGHISLKSLVASVIIAAVISLVLGYFAASVFG</sequence>
<dbReference type="RefSeq" id="WP_150864182.1">
    <property type="nucleotide sequence ID" value="NZ_VYXP01000005.1"/>
</dbReference>
<organism evidence="2 3">
    <name type="scientific">Marinihelvus fidelis</name>
    <dbReference type="NCBI Taxonomy" id="2613842"/>
    <lineage>
        <taxon>Bacteria</taxon>
        <taxon>Pseudomonadati</taxon>
        <taxon>Pseudomonadota</taxon>
        <taxon>Gammaproteobacteria</taxon>
        <taxon>Chromatiales</taxon>
        <taxon>Wenzhouxiangellaceae</taxon>
        <taxon>Marinihelvus</taxon>
    </lineage>
</organism>
<name>A0A5N0T914_9GAMM</name>
<dbReference type="EMBL" id="VYXP01000005">
    <property type="protein sequence ID" value="KAA9131533.1"/>
    <property type="molecule type" value="Genomic_DNA"/>
</dbReference>
<dbReference type="AlphaFoldDB" id="A0A5N0T914"/>
<keyword evidence="1" id="KW-1133">Transmembrane helix</keyword>
<protein>
    <submittedName>
        <fullName evidence="2">Uncharacterized protein</fullName>
    </submittedName>
</protein>
<evidence type="ECO:0000313" key="3">
    <source>
        <dbReference type="Proteomes" id="UP000325372"/>
    </source>
</evidence>
<gene>
    <name evidence="2" type="ORF">F3N42_09455</name>
</gene>
<dbReference type="Proteomes" id="UP000325372">
    <property type="component" value="Unassembled WGS sequence"/>
</dbReference>
<comment type="caution">
    <text evidence="2">The sequence shown here is derived from an EMBL/GenBank/DDBJ whole genome shotgun (WGS) entry which is preliminary data.</text>
</comment>
<proteinExistence type="predicted"/>
<keyword evidence="1" id="KW-0472">Membrane</keyword>
<accession>A0A5N0T914</accession>
<reference evidence="2 3" key="1">
    <citation type="submission" date="2019-09" db="EMBL/GenBank/DDBJ databases">
        <title>Wenzhouxiangella sp. Genome sequencing and assembly.</title>
        <authorList>
            <person name="Zhang R."/>
        </authorList>
    </citation>
    <scope>NUCLEOTIDE SEQUENCE [LARGE SCALE GENOMIC DNA]</scope>
    <source>
        <strain evidence="2 3">W260</strain>
    </source>
</reference>
<evidence type="ECO:0000313" key="2">
    <source>
        <dbReference type="EMBL" id="KAA9131533.1"/>
    </source>
</evidence>
<keyword evidence="3" id="KW-1185">Reference proteome</keyword>
<feature type="transmembrane region" description="Helical" evidence="1">
    <location>
        <begin position="122"/>
        <end position="144"/>
    </location>
</feature>